<keyword evidence="5" id="KW-0472">Membrane</keyword>
<evidence type="ECO:0000313" key="7">
    <source>
        <dbReference type="EMBL" id="MBD3108509.1"/>
    </source>
</evidence>
<evidence type="ECO:0000259" key="6">
    <source>
        <dbReference type="Pfam" id="PF03816"/>
    </source>
</evidence>
<dbReference type="InterPro" id="IPR050922">
    <property type="entry name" value="LytR/CpsA/Psr_CW_biosynth"/>
</dbReference>
<keyword evidence="3" id="KW-0735">Signal-anchor</keyword>
<evidence type="ECO:0000256" key="4">
    <source>
        <dbReference type="ARBA" id="ARBA00022989"/>
    </source>
</evidence>
<evidence type="ECO:0000256" key="5">
    <source>
        <dbReference type="SAM" id="Phobius"/>
    </source>
</evidence>
<sequence>MEQTRSDKNKRKKKVWKKIILFFMLILLTVGCYAGYIFYQTLQAANDSFSALDRGDKSDLRDEAVTFGKEPVSILLLGIEDYATGGSGGRSDTIMVATFNPDLKTMKLLSIPRDTKVYIPSRDKYDKINHSFNDGKESTIETVEEFLDIPIDYYATVNFEGFKNIIDEIGGVDVEVPFDFWEYTDKWPQEKIYFKEGLSHLNGEEALAYARMRQRDPNGDFGRNERQKQIISAMIDSIISPKNLLKIDEIAKHASTNTETNIKASEGISFITKFKSFTSDNIKSLTIEGTGGKDPISGIYYYIPDEDALEKLKSELQNHLEYKTLNN</sequence>
<dbReference type="Pfam" id="PF03816">
    <property type="entry name" value="LytR_cpsA_psr"/>
    <property type="match status" value="1"/>
</dbReference>
<dbReference type="PROSITE" id="PS51257">
    <property type="entry name" value="PROKAR_LIPOPROTEIN"/>
    <property type="match status" value="1"/>
</dbReference>
<dbReference type="AlphaFoldDB" id="A0A927D010"/>
<feature type="transmembrane region" description="Helical" evidence="5">
    <location>
        <begin position="20"/>
        <end position="39"/>
    </location>
</feature>
<evidence type="ECO:0000256" key="2">
    <source>
        <dbReference type="ARBA" id="ARBA00022692"/>
    </source>
</evidence>
<gene>
    <name evidence="7" type="ORF">IEO70_09025</name>
</gene>
<comment type="caution">
    <text evidence="7">The sequence shown here is derived from an EMBL/GenBank/DDBJ whole genome shotgun (WGS) entry which is preliminary data.</text>
</comment>
<dbReference type="PANTHER" id="PTHR33392:SF10">
    <property type="entry name" value="POLYISOPRENYL-TEICHOIC ACID--PEPTIDOGLYCAN TEICHOIC ACID TRANSFERASE TAGV"/>
    <property type="match status" value="1"/>
</dbReference>
<dbReference type="PANTHER" id="PTHR33392">
    <property type="entry name" value="POLYISOPRENYL-TEICHOIC ACID--PEPTIDOGLYCAN TEICHOIC ACID TRANSFERASE TAGU"/>
    <property type="match status" value="1"/>
</dbReference>
<dbReference type="Proteomes" id="UP000602076">
    <property type="component" value="Unassembled WGS sequence"/>
</dbReference>
<dbReference type="Gene3D" id="3.40.630.190">
    <property type="entry name" value="LCP protein"/>
    <property type="match status" value="1"/>
</dbReference>
<dbReference type="GO" id="GO:0071555">
    <property type="term" value="P:cell wall organization"/>
    <property type="evidence" value="ECO:0007669"/>
    <property type="project" value="UniProtKB-KW"/>
</dbReference>
<dbReference type="InterPro" id="IPR004474">
    <property type="entry name" value="LytR_CpsA_psr"/>
</dbReference>
<evidence type="ECO:0000256" key="1">
    <source>
        <dbReference type="ARBA" id="ARBA00006068"/>
    </source>
</evidence>
<evidence type="ECO:0000256" key="3">
    <source>
        <dbReference type="ARBA" id="ARBA00022968"/>
    </source>
</evidence>
<feature type="domain" description="Cell envelope-related transcriptional attenuator" evidence="6">
    <location>
        <begin position="90"/>
        <end position="238"/>
    </location>
</feature>
<keyword evidence="4 5" id="KW-1133">Transmembrane helix</keyword>
<evidence type="ECO:0000313" key="8">
    <source>
        <dbReference type="Proteomes" id="UP000602076"/>
    </source>
</evidence>
<dbReference type="RefSeq" id="WP_190998052.1">
    <property type="nucleotide sequence ID" value="NZ_JACXSI010000019.1"/>
</dbReference>
<keyword evidence="2 5" id="KW-0812">Transmembrane</keyword>
<comment type="similarity">
    <text evidence="1">Belongs to the LytR/CpsA/Psr (LCP) family.</text>
</comment>
<dbReference type="EMBL" id="JACXSI010000019">
    <property type="protein sequence ID" value="MBD3108509.1"/>
    <property type="molecule type" value="Genomic_DNA"/>
</dbReference>
<accession>A0A927D010</accession>
<keyword evidence="8" id="KW-1185">Reference proteome</keyword>
<proteinExistence type="inferred from homology"/>
<organism evidence="7 8">
    <name type="scientific">Peribacillus faecalis</name>
    <dbReference type="NCBI Taxonomy" id="2772559"/>
    <lineage>
        <taxon>Bacteria</taxon>
        <taxon>Bacillati</taxon>
        <taxon>Bacillota</taxon>
        <taxon>Bacilli</taxon>
        <taxon>Bacillales</taxon>
        <taxon>Bacillaceae</taxon>
        <taxon>Peribacillus</taxon>
    </lineage>
</organism>
<protein>
    <submittedName>
        <fullName evidence="7">LCP family protein</fullName>
    </submittedName>
</protein>
<name>A0A927D010_9BACI</name>
<dbReference type="NCBIfam" id="TIGR00350">
    <property type="entry name" value="lytR_cpsA_psr"/>
    <property type="match status" value="1"/>
</dbReference>
<reference evidence="7" key="1">
    <citation type="submission" date="2020-09" db="EMBL/GenBank/DDBJ databases">
        <title>Bacillus faecalis sp. nov., a moderately halophilic bacterium isolated from cow faeces.</title>
        <authorList>
            <person name="Jiang L."/>
            <person name="Lee J."/>
        </authorList>
    </citation>
    <scope>NUCLEOTIDE SEQUENCE</scope>
    <source>
        <strain evidence="7">AGMB 02131</strain>
    </source>
</reference>